<proteinExistence type="predicted"/>
<comment type="caution">
    <text evidence="2">The sequence shown here is derived from an EMBL/GenBank/DDBJ whole genome shotgun (WGS) entry which is preliminary data.</text>
</comment>
<dbReference type="Proteomes" id="UP001381693">
    <property type="component" value="Unassembled WGS sequence"/>
</dbReference>
<organism evidence="2 3">
    <name type="scientific">Halocaridina rubra</name>
    <name type="common">Hawaiian red shrimp</name>
    <dbReference type="NCBI Taxonomy" id="373956"/>
    <lineage>
        <taxon>Eukaryota</taxon>
        <taxon>Metazoa</taxon>
        <taxon>Ecdysozoa</taxon>
        <taxon>Arthropoda</taxon>
        <taxon>Crustacea</taxon>
        <taxon>Multicrustacea</taxon>
        <taxon>Malacostraca</taxon>
        <taxon>Eumalacostraca</taxon>
        <taxon>Eucarida</taxon>
        <taxon>Decapoda</taxon>
        <taxon>Pleocyemata</taxon>
        <taxon>Caridea</taxon>
        <taxon>Atyoidea</taxon>
        <taxon>Atyidae</taxon>
        <taxon>Halocaridina</taxon>
    </lineage>
</organism>
<evidence type="ECO:0000256" key="1">
    <source>
        <dbReference type="SAM" id="SignalP"/>
    </source>
</evidence>
<gene>
    <name evidence="2" type="ORF">SK128_016992</name>
</gene>
<name>A0AAN9AHQ6_HALRR</name>
<evidence type="ECO:0000313" key="3">
    <source>
        <dbReference type="Proteomes" id="UP001381693"/>
    </source>
</evidence>
<accession>A0AAN9AHQ6</accession>
<keyword evidence="1" id="KW-0732">Signal</keyword>
<keyword evidence="3" id="KW-1185">Reference proteome</keyword>
<dbReference type="AlphaFoldDB" id="A0AAN9AHQ6"/>
<dbReference type="EMBL" id="JAXCGZ010000017">
    <property type="protein sequence ID" value="KAK7087039.1"/>
    <property type="molecule type" value="Genomic_DNA"/>
</dbReference>
<sequence length="130" mass="13125">MEGHITFPLRLGNTNNTTVNRMRYLALILLVSVGVVSARPQNAASSPQGNTRTLGNFLGAAQGAFLGFVNPGAFLGGHHGGYGYPYGGGFGGYPGGGFGGYPYGGGFGGYPYGGGFGGYPGYGGFGGYYG</sequence>
<feature type="signal peptide" evidence="1">
    <location>
        <begin position="1"/>
        <end position="38"/>
    </location>
</feature>
<evidence type="ECO:0000313" key="2">
    <source>
        <dbReference type="EMBL" id="KAK7087039.1"/>
    </source>
</evidence>
<reference evidence="2 3" key="1">
    <citation type="submission" date="2023-11" db="EMBL/GenBank/DDBJ databases">
        <title>Halocaridina rubra genome assembly.</title>
        <authorList>
            <person name="Smith C."/>
        </authorList>
    </citation>
    <scope>NUCLEOTIDE SEQUENCE [LARGE SCALE GENOMIC DNA]</scope>
    <source>
        <strain evidence="2">EP-1</strain>
        <tissue evidence="2">Whole</tissue>
    </source>
</reference>
<feature type="chain" id="PRO_5042891288" evidence="1">
    <location>
        <begin position="39"/>
        <end position="130"/>
    </location>
</feature>
<protein>
    <submittedName>
        <fullName evidence="2">Uncharacterized protein</fullName>
    </submittedName>
</protein>